<name>A0A8J2LBS9_9HEXA</name>
<accession>A0A8J2LBS9</accession>
<dbReference type="AlphaFoldDB" id="A0A8J2LBS9"/>
<organism evidence="1 2">
    <name type="scientific">Allacma fusca</name>
    <dbReference type="NCBI Taxonomy" id="39272"/>
    <lineage>
        <taxon>Eukaryota</taxon>
        <taxon>Metazoa</taxon>
        <taxon>Ecdysozoa</taxon>
        <taxon>Arthropoda</taxon>
        <taxon>Hexapoda</taxon>
        <taxon>Collembola</taxon>
        <taxon>Symphypleona</taxon>
        <taxon>Sminthuridae</taxon>
        <taxon>Allacma</taxon>
    </lineage>
</organism>
<proteinExistence type="predicted"/>
<sequence>GYDICGMANQELFLSGPDAENPEEFREPEYFDGGCDVPGGDSCGVDVADAGEEILRGSFLKDI</sequence>
<reference evidence="1" key="1">
    <citation type="submission" date="2021-06" db="EMBL/GenBank/DDBJ databases">
        <authorList>
            <person name="Hodson N. C."/>
            <person name="Mongue J. A."/>
            <person name="Jaron S. K."/>
        </authorList>
    </citation>
    <scope>NUCLEOTIDE SEQUENCE</scope>
</reference>
<gene>
    <name evidence="1" type="ORF">AFUS01_LOCUS30252</name>
</gene>
<keyword evidence="2" id="KW-1185">Reference proteome</keyword>
<dbReference type="Proteomes" id="UP000708208">
    <property type="component" value="Unassembled WGS sequence"/>
</dbReference>
<protein>
    <submittedName>
        <fullName evidence="1">Uncharacterized protein</fullName>
    </submittedName>
</protein>
<dbReference type="EMBL" id="CAJVCH010461408">
    <property type="protein sequence ID" value="CAG7819829.1"/>
    <property type="molecule type" value="Genomic_DNA"/>
</dbReference>
<evidence type="ECO:0000313" key="2">
    <source>
        <dbReference type="Proteomes" id="UP000708208"/>
    </source>
</evidence>
<comment type="caution">
    <text evidence="1">The sequence shown here is derived from an EMBL/GenBank/DDBJ whole genome shotgun (WGS) entry which is preliminary data.</text>
</comment>
<feature type="non-terminal residue" evidence="1">
    <location>
        <position position="1"/>
    </location>
</feature>
<evidence type="ECO:0000313" key="1">
    <source>
        <dbReference type="EMBL" id="CAG7819829.1"/>
    </source>
</evidence>